<gene>
    <name evidence="2" type="ORF">TIFTF001_033913</name>
</gene>
<reference evidence="2" key="1">
    <citation type="submission" date="2023-07" db="EMBL/GenBank/DDBJ databases">
        <title>draft genome sequence of fig (Ficus carica).</title>
        <authorList>
            <person name="Takahashi T."/>
            <person name="Nishimura K."/>
        </authorList>
    </citation>
    <scope>NUCLEOTIDE SEQUENCE</scope>
</reference>
<dbReference type="AlphaFoldDB" id="A0AA88E2V4"/>
<organism evidence="2 3">
    <name type="scientific">Ficus carica</name>
    <name type="common">Common fig</name>
    <dbReference type="NCBI Taxonomy" id="3494"/>
    <lineage>
        <taxon>Eukaryota</taxon>
        <taxon>Viridiplantae</taxon>
        <taxon>Streptophyta</taxon>
        <taxon>Embryophyta</taxon>
        <taxon>Tracheophyta</taxon>
        <taxon>Spermatophyta</taxon>
        <taxon>Magnoliopsida</taxon>
        <taxon>eudicotyledons</taxon>
        <taxon>Gunneridae</taxon>
        <taxon>Pentapetalae</taxon>
        <taxon>rosids</taxon>
        <taxon>fabids</taxon>
        <taxon>Rosales</taxon>
        <taxon>Moraceae</taxon>
        <taxon>Ficeae</taxon>
        <taxon>Ficus</taxon>
    </lineage>
</organism>
<feature type="compositionally biased region" description="Polar residues" evidence="1">
    <location>
        <begin position="21"/>
        <end position="44"/>
    </location>
</feature>
<dbReference type="Proteomes" id="UP001187192">
    <property type="component" value="Unassembled WGS sequence"/>
</dbReference>
<proteinExistence type="predicted"/>
<evidence type="ECO:0000256" key="1">
    <source>
        <dbReference type="SAM" id="MobiDB-lite"/>
    </source>
</evidence>
<protein>
    <submittedName>
        <fullName evidence="2">Uncharacterized protein</fullName>
    </submittedName>
</protein>
<dbReference type="EMBL" id="BTGU01000197">
    <property type="protein sequence ID" value="GMN64846.1"/>
    <property type="molecule type" value="Genomic_DNA"/>
</dbReference>
<name>A0AA88E2V4_FICCA</name>
<evidence type="ECO:0000313" key="2">
    <source>
        <dbReference type="EMBL" id="GMN64846.1"/>
    </source>
</evidence>
<keyword evidence="3" id="KW-1185">Reference proteome</keyword>
<feature type="region of interest" description="Disordered" evidence="1">
    <location>
        <begin position="1"/>
        <end position="44"/>
    </location>
</feature>
<evidence type="ECO:0000313" key="3">
    <source>
        <dbReference type="Proteomes" id="UP001187192"/>
    </source>
</evidence>
<feature type="compositionally biased region" description="Polar residues" evidence="1">
    <location>
        <begin position="1"/>
        <end position="10"/>
    </location>
</feature>
<comment type="caution">
    <text evidence="2">The sequence shown here is derived from an EMBL/GenBank/DDBJ whole genome shotgun (WGS) entry which is preliminary data.</text>
</comment>
<sequence length="129" mass="14584">MAEGPSQLSHNQEDEAGQAPQAPTNHTVATSSSRGPTQADLTTSLQKLEKRMSLAEVQQYQTMEMLQQMHSQQQQYWNYAKRWDLALKKSLQKNFTKPIFPFPEFPDDVLAQVAADEATDEVGEDDEEV</sequence>
<accession>A0AA88E2V4</accession>